<dbReference type="Pfam" id="PF01969">
    <property type="entry name" value="Ni_insertion"/>
    <property type="match status" value="1"/>
</dbReference>
<dbReference type="RefSeq" id="WP_184946197.1">
    <property type="nucleotide sequence ID" value="NZ_JACHJV010000003.1"/>
</dbReference>
<dbReference type="PANTHER" id="PTHR36566">
    <property type="entry name" value="NICKEL INSERTION PROTEIN-RELATED"/>
    <property type="match status" value="1"/>
</dbReference>
<dbReference type="InterPro" id="IPR002822">
    <property type="entry name" value="Ni_insertion"/>
</dbReference>
<accession>A0A7W7W0I1</accession>
<evidence type="ECO:0008006" key="4">
    <source>
        <dbReference type="Google" id="ProtNLM"/>
    </source>
</evidence>
<dbReference type="AlphaFoldDB" id="A0A7W7W0I1"/>
<protein>
    <recommendedName>
        <fullName evidence="4">Nickel pincer cofactor biosynthesis protein LarC</fullName>
    </recommendedName>
</protein>
<reference evidence="2 3" key="1">
    <citation type="submission" date="2020-08" db="EMBL/GenBank/DDBJ databases">
        <title>Sequencing the genomes of 1000 actinobacteria strains.</title>
        <authorList>
            <person name="Klenk H.-P."/>
        </authorList>
    </citation>
    <scope>NUCLEOTIDE SEQUENCE [LARGE SCALE GENOMIC DNA]</scope>
    <source>
        <strain evidence="2 3">DSM 41654</strain>
    </source>
</reference>
<dbReference type="Gene3D" id="3.30.70.1380">
    <property type="entry name" value="Transcriptional regulatory protein pf0864 domain like"/>
    <property type="match status" value="1"/>
</dbReference>
<gene>
    <name evidence="2" type="ORF">FHR34_007777</name>
</gene>
<dbReference type="EMBL" id="JACHJV010000003">
    <property type="protein sequence ID" value="MBB4928680.1"/>
    <property type="molecule type" value="Genomic_DNA"/>
</dbReference>
<name>A0A7W7W0I1_KITKI</name>
<proteinExistence type="predicted"/>
<evidence type="ECO:0000313" key="3">
    <source>
        <dbReference type="Proteomes" id="UP000540506"/>
    </source>
</evidence>
<evidence type="ECO:0000256" key="1">
    <source>
        <dbReference type="ARBA" id="ARBA00022596"/>
    </source>
</evidence>
<comment type="caution">
    <text evidence="2">The sequence shown here is derived from an EMBL/GenBank/DDBJ whole genome shotgun (WGS) entry which is preliminary data.</text>
</comment>
<organism evidence="2 3">
    <name type="scientific">Kitasatospora kifunensis</name>
    <name type="common">Streptomyces kifunensis</name>
    <dbReference type="NCBI Taxonomy" id="58351"/>
    <lineage>
        <taxon>Bacteria</taxon>
        <taxon>Bacillati</taxon>
        <taxon>Actinomycetota</taxon>
        <taxon>Actinomycetes</taxon>
        <taxon>Kitasatosporales</taxon>
        <taxon>Streptomycetaceae</taxon>
        <taxon>Kitasatospora</taxon>
    </lineage>
</organism>
<keyword evidence="3" id="KW-1185">Reference proteome</keyword>
<keyword evidence="1" id="KW-0533">Nickel</keyword>
<dbReference type="Proteomes" id="UP000540506">
    <property type="component" value="Unassembled WGS sequence"/>
</dbReference>
<evidence type="ECO:0000313" key="2">
    <source>
        <dbReference type="EMBL" id="MBB4928680.1"/>
    </source>
</evidence>
<sequence>MICWINPFTGLAGDMLLGALLDAGAPLEQVRASIAATGLTGWELDAVWVRSHGLTATSARVRVTDRATERRAAELIELAAAAHPEPVAALGVAALTAIARAEGRLPDADPAEVHLHELGGHDALVDIIGVAAALHALDVTELVCAPLPLGTGRVRSAHGVLPCPAPATMELLAGAAVTGTDLPGETVTPTGAALLRAAGARFGPLPPMTPVATGYGVGTRILTDRPNVVAVTLGRPLSSSEAGPKVEDVLTLEANLDDVTGETLAHTMARALAEGALDEAAGLAALADAVAGAGFGTRPLVVDAFASGRPNHERNPARGGR</sequence>
<dbReference type="PANTHER" id="PTHR36566:SF1">
    <property type="entry name" value="PYRIDINIUM-3,5-BISTHIOCARBOXYLIC ACID MONONUCLEOTIDE NICKEL INSERTION PROTEIN"/>
    <property type="match status" value="1"/>
</dbReference>